<dbReference type="AlphaFoldDB" id="A0A2I0XIG4"/>
<organism evidence="8 9">
    <name type="scientific">Dendrobium catenatum</name>
    <dbReference type="NCBI Taxonomy" id="906689"/>
    <lineage>
        <taxon>Eukaryota</taxon>
        <taxon>Viridiplantae</taxon>
        <taxon>Streptophyta</taxon>
        <taxon>Embryophyta</taxon>
        <taxon>Tracheophyta</taxon>
        <taxon>Spermatophyta</taxon>
        <taxon>Magnoliopsida</taxon>
        <taxon>Liliopsida</taxon>
        <taxon>Asparagales</taxon>
        <taxon>Orchidaceae</taxon>
        <taxon>Epidendroideae</taxon>
        <taxon>Malaxideae</taxon>
        <taxon>Dendrobiinae</taxon>
        <taxon>Dendrobium</taxon>
    </lineage>
</organism>
<dbReference type="PANTHER" id="PTHR17204">
    <property type="entry name" value="PRE-MRNA PROCESSING PROTEIN PRP39-RELATED"/>
    <property type="match status" value="1"/>
</dbReference>
<dbReference type="InterPro" id="IPR008847">
    <property type="entry name" value="Suf"/>
</dbReference>
<dbReference type="Pfam" id="PF05843">
    <property type="entry name" value="Suf"/>
    <property type="match status" value="1"/>
</dbReference>
<evidence type="ECO:0000313" key="9">
    <source>
        <dbReference type="Proteomes" id="UP000233837"/>
    </source>
</evidence>
<evidence type="ECO:0000259" key="7">
    <source>
        <dbReference type="Pfam" id="PF05843"/>
    </source>
</evidence>
<protein>
    <recommendedName>
        <fullName evidence="7">Suppressor of forked domain-containing protein</fullName>
    </recommendedName>
</protein>
<accession>A0A2I0XIG4</accession>
<keyword evidence="2" id="KW-0507">mRNA processing</keyword>
<dbReference type="Proteomes" id="UP000233837">
    <property type="component" value="Unassembled WGS sequence"/>
</dbReference>
<sequence length="291" mass="32791">MELVKEGEDDTNHEGRDDEVASVGRTSSKGDVSSPSSSDSESDEEAAEEVQIGALRQQLEENPLNYEAHVQAYRHGDLWKDVAGNPRGRCPLARFGQVAGSENFEEIEKLYERGVHEYLFVPLWCDYLEFVQEHDPLVLECAPGGLSKMRTLFERALTACGLHFSEGSNIWEAYREFEQAVFLTIDGSDNEVEEKVKQAQRIRALFHRQLSVPLVNLRSTLTDYKLWEAEQGNLNDVNSEFDGVPSNIVSVYQKSLEMGNARASYEAQLSNHDATEVDRLQHFVSNNGHGH</sequence>
<feature type="compositionally biased region" description="Basic and acidic residues" evidence="6">
    <location>
        <begin position="1"/>
        <end position="19"/>
    </location>
</feature>
<evidence type="ECO:0000256" key="2">
    <source>
        <dbReference type="ARBA" id="ARBA00022664"/>
    </source>
</evidence>
<reference evidence="8 9" key="2">
    <citation type="journal article" date="2017" name="Nature">
        <title>The Apostasia genome and the evolution of orchids.</title>
        <authorList>
            <person name="Zhang G.Q."/>
            <person name="Liu K.W."/>
            <person name="Li Z."/>
            <person name="Lohaus R."/>
            <person name="Hsiao Y.Y."/>
            <person name="Niu S.C."/>
            <person name="Wang J.Y."/>
            <person name="Lin Y.C."/>
            <person name="Xu Q."/>
            <person name="Chen L.J."/>
            <person name="Yoshida K."/>
            <person name="Fujiwara S."/>
            <person name="Wang Z.W."/>
            <person name="Zhang Y.Q."/>
            <person name="Mitsuda N."/>
            <person name="Wang M."/>
            <person name="Liu G.H."/>
            <person name="Pecoraro L."/>
            <person name="Huang H.X."/>
            <person name="Xiao X.J."/>
            <person name="Lin M."/>
            <person name="Wu X.Y."/>
            <person name="Wu W.L."/>
            <person name="Chen Y.Y."/>
            <person name="Chang S.B."/>
            <person name="Sakamoto S."/>
            <person name="Ohme-Takagi M."/>
            <person name="Yagi M."/>
            <person name="Zeng S.J."/>
            <person name="Shen C.Y."/>
            <person name="Yeh C.M."/>
            <person name="Luo Y.B."/>
            <person name="Tsai W.C."/>
            <person name="Van de Peer Y."/>
            <person name="Liu Z.J."/>
        </authorList>
    </citation>
    <scope>NUCLEOTIDE SEQUENCE [LARGE SCALE GENOMIC DNA]</scope>
    <source>
        <tissue evidence="8">The whole plant</tissue>
    </source>
</reference>
<evidence type="ECO:0000256" key="5">
    <source>
        <dbReference type="ARBA" id="ARBA00023242"/>
    </source>
</evidence>
<dbReference type="InterPro" id="IPR003107">
    <property type="entry name" value="HAT"/>
</dbReference>
<dbReference type="GO" id="GO:0006397">
    <property type="term" value="P:mRNA processing"/>
    <property type="evidence" value="ECO:0007669"/>
    <property type="project" value="UniProtKB-KW"/>
</dbReference>
<feature type="domain" description="Suppressor of forked" evidence="7">
    <location>
        <begin position="101"/>
        <end position="231"/>
    </location>
</feature>
<evidence type="ECO:0000313" key="8">
    <source>
        <dbReference type="EMBL" id="PKU87684.1"/>
    </source>
</evidence>
<name>A0A2I0XIG4_9ASPA</name>
<comment type="subcellular location">
    <subcellularLocation>
        <location evidence="1">Nucleus</location>
    </subcellularLocation>
</comment>
<evidence type="ECO:0000256" key="6">
    <source>
        <dbReference type="SAM" id="MobiDB-lite"/>
    </source>
</evidence>
<dbReference type="Gene3D" id="1.25.40.10">
    <property type="entry name" value="Tetratricopeptide repeat domain"/>
    <property type="match status" value="1"/>
</dbReference>
<dbReference type="STRING" id="906689.A0A2I0XIG4"/>
<dbReference type="InterPro" id="IPR011990">
    <property type="entry name" value="TPR-like_helical_dom_sf"/>
</dbReference>
<gene>
    <name evidence="8" type="ORF">MA16_Dca023466</name>
</gene>
<dbReference type="SUPFAM" id="SSF48452">
    <property type="entry name" value="TPR-like"/>
    <property type="match status" value="1"/>
</dbReference>
<dbReference type="GO" id="GO:0008380">
    <property type="term" value="P:RNA splicing"/>
    <property type="evidence" value="ECO:0007669"/>
    <property type="project" value="UniProtKB-KW"/>
</dbReference>
<keyword evidence="4" id="KW-0508">mRNA splicing</keyword>
<evidence type="ECO:0000256" key="1">
    <source>
        <dbReference type="ARBA" id="ARBA00004123"/>
    </source>
</evidence>
<keyword evidence="9" id="KW-1185">Reference proteome</keyword>
<feature type="region of interest" description="Disordered" evidence="6">
    <location>
        <begin position="1"/>
        <end position="48"/>
    </location>
</feature>
<proteinExistence type="predicted"/>
<evidence type="ECO:0000256" key="3">
    <source>
        <dbReference type="ARBA" id="ARBA00022737"/>
    </source>
</evidence>
<reference evidence="8 9" key="1">
    <citation type="journal article" date="2016" name="Sci. Rep.">
        <title>The Dendrobium catenatum Lindl. genome sequence provides insights into polysaccharide synthase, floral development and adaptive evolution.</title>
        <authorList>
            <person name="Zhang G.Q."/>
            <person name="Xu Q."/>
            <person name="Bian C."/>
            <person name="Tsai W.C."/>
            <person name="Yeh C.M."/>
            <person name="Liu K.W."/>
            <person name="Yoshida K."/>
            <person name="Zhang L.S."/>
            <person name="Chang S.B."/>
            <person name="Chen F."/>
            <person name="Shi Y."/>
            <person name="Su Y.Y."/>
            <person name="Zhang Y.Q."/>
            <person name="Chen L.J."/>
            <person name="Yin Y."/>
            <person name="Lin M."/>
            <person name="Huang H."/>
            <person name="Deng H."/>
            <person name="Wang Z.W."/>
            <person name="Zhu S.L."/>
            <person name="Zhao X."/>
            <person name="Deng C."/>
            <person name="Niu S.C."/>
            <person name="Huang J."/>
            <person name="Wang M."/>
            <person name="Liu G.H."/>
            <person name="Yang H.J."/>
            <person name="Xiao X.J."/>
            <person name="Hsiao Y.Y."/>
            <person name="Wu W.L."/>
            <person name="Chen Y.Y."/>
            <person name="Mitsuda N."/>
            <person name="Ohme-Takagi M."/>
            <person name="Luo Y.B."/>
            <person name="Van de Peer Y."/>
            <person name="Liu Z.J."/>
        </authorList>
    </citation>
    <scope>NUCLEOTIDE SEQUENCE [LARGE SCALE GENOMIC DNA]</scope>
    <source>
        <tissue evidence="8">The whole plant</tissue>
    </source>
</reference>
<keyword evidence="3" id="KW-0677">Repeat</keyword>
<dbReference type="SMART" id="SM00386">
    <property type="entry name" value="HAT"/>
    <property type="match status" value="2"/>
</dbReference>
<evidence type="ECO:0000256" key="4">
    <source>
        <dbReference type="ARBA" id="ARBA00023187"/>
    </source>
</evidence>
<dbReference type="GO" id="GO:0005634">
    <property type="term" value="C:nucleus"/>
    <property type="evidence" value="ECO:0007669"/>
    <property type="project" value="UniProtKB-SubCell"/>
</dbReference>
<keyword evidence="5" id="KW-0539">Nucleus</keyword>
<dbReference type="PANTHER" id="PTHR17204:SF25">
    <property type="entry name" value="RRM DOMAIN-CONTAINING PROTEIN"/>
    <property type="match status" value="1"/>
</dbReference>
<dbReference type="EMBL" id="KZ501858">
    <property type="protein sequence ID" value="PKU87684.1"/>
    <property type="molecule type" value="Genomic_DNA"/>
</dbReference>